<dbReference type="VEuPathDB" id="VectorBase:AEPI002122"/>
<dbReference type="AlphaFoldDB" id="A0A182P5D2"/>
<keyword evidence="4" id="KW-0325">Glycoprotein</keyword>
<dbReference type="InterPro" id="IPR036179">
    <property type="entry name" value="Ig-like_dom_sf"/>
</dbReference>
<evidence type="ECO:0000313" key="8">
    <source>
        <dbReference type="Proteomes" id="UP000075885"/>
    </source>
</evidence>
<dbReference type="InterPro" id="IPR007110">
    <property type="entry name" value="Ig-like_dom"/>
</dbReference>
<comment type="subcellular location">
    <subcellularLocation>
        <location evidence="1">Membrane</location>
        <topology evidence="1">Single-pass type I membrane protein</topology>
    </subcellularLocation>
</comment>
<name>A0A182P5D2_9DIPT</name>
<dbReference type="CDD" id="cd00096">
    <property type="entry name" value="Ig"/>
    <property type="match status" value="1"/>
</dbReference>
<dbReference type="InterPro" id="IPR003598">
    <property type="entry name" value="Ig_sub2"/>
</dbReference>
<reference evidence="8" key="1">
    <citation type="submission" date="2013-03" db="EMBL/GenBank/DDBJ databases">
        <title>The Genome Sequence of Anopheles epiroticus epiroticus2.</title>
        <authorList>
            <consortium name="The Broad Institute Genomics Platform"/>
            <person name="Neafsey D.E."/>
            <person name="Howell P."/>
            <person name="Walker B."/>
            <person name="Young S.K."/>
            <person name="Zeng Q."/>
            <person name="Gargeya S."/>
            <person name="Fitzgerald M."/>
            <person name="Haas B."/>
            <person name="Abouelleil A."/>
            <person name="Allen A.W."/>
            <person name="Alvarado L."/>
            <person name="Arachchi H.M."/>
            <person name="Berlin A.M."/>
            <person name="Chapman S.B."/>
            <person name="Gainer-Dewar J."/>
            <person name="Goldberg J."/>
            <person name="Griggs A."/>
            <person name="Gujja S."/>
            <person name="Hansen M."/>
            <person name="Howarth C."/>
            <person name="Imamovic A."/>
            <person name="Ireland A."/>
            <person name="Larimer J."/>
            <person name="McCowan C."/>
            <person name="Murphy C."/>
            <person name="Pearson M."/>
            <person name="Poon T.W."/>
            <person name="Priest M."/>
            <person name="Roberts A."/>
            <person name="Saif S."/>
            <person name="Shea T."/>
            <person name="Sisk P."/>
            <person name="Sykes S."/>
            <person name="Wortman J."/>
            <person name="Nusbaum C."/>
            <person name="Birren B."/>
        </authorList>
    </citation>
    <scope>NUCLEOTIDE SEQUENCE [LARGE SCALE GENOMIC DNA]</scope>
    <source>
        <strain evidence="8">Epiroticus2</strain>
    </source>
</reference>
<keyword evidence="2" id="KW-0472">Membrane</keyword>
<dbReference type="EnsemblMetazoa" id="AEPI002122-RA">
    <property type="protein sequence ID" value="AEPI002122-PA"/>
    <property type="gene ID" value="AEPI002122"/>
</dbReference>
<dbReference type="SUPFAM" id="SSF48726">
    <property type="entry name" value="Immunoglobulin"/>
    <property type="match status" value="3"/>
</dbReference>
<organism evidence="7 8">
    <name type="scientific">Anopheles epiroticus</name>
    <dbReference type="NCBI Taxonomy" id="199890"/>
    <lineage>
        <taxon>Eukaryota</taxon>
        <taxon>Metazoa</taxon>
        <taxon>Ecdysozoa</taxon>
        <taxon>Arthropoda</taxon>
        <taxon>Hexapoda</taxon>
        <taxon>Insecta</taxon>
        <taxon>Pterygota</taxon>
        <taxon>Neoptera</taxon>
        <taxon>Endopterygota</taxon>
        <taxon>Diptera</taxon>
        <taxon>Nematocera</taxon>
        <taxon>Culicoidea</taxon>
        <taxon>Culicidae</taxon>
        <taxon>Anophelinae</taxon>
        <taxon>Anopheles</taxon>
    </lineage>
</organism>
<evidence type="ECO:0000256" key="4">
    <source>
        <dbReference type="ARBA" id="ARBA00023180"/>
    </source>
</evidence>
<accession>A0A182P5D2</accession>
<keyword evidence="5" id="KW-0393">Immunoglobulin domain</keyword>
<evidence type="ECO:0000256" key="2">
    <source>
        <dbReference type="ARBA" id="ARBA00023136"/>
    </source>
</evidence>
<sequence length="344" mass="37493">MSHDCLLHPPKEPYLLIDSRRLDAGNMFIPVKENNELTLACVSEGGNPKPTLTWEVLLSPGIDRHAQKLSNDVLELQEIKKDKDKEPYKINAGAVSEARLPAIFRVHHNARILCIMEHPTLKVRQNASILLDVQYTPSFAITRTPGFGYPLREGIEVSLKCDVDSNPPSTPLWQKDDGDPPVPQTGDGFLNFSSIRREHSGWYKCTSRHLNFQYSSIGYYLSVRSSSFTPTNGEGHSAGGLFPGSVPTGTNSFKGGGQMEVELGGSVTLQCPQGSLGCWSHLDSASARMKGTGTGSYTQTGQFSLKDVVYQDAGTYKCVGQSAAGRKKLDPVLQRPVSVAVNGK</sequence>
<dbReference type="PROSITE" id="PS50835">
    <property type="entry name" value="IG_LIKE"/>
    <property type="match status" value="2"/>
</dbReference>
<keyword evidence="3" id="KW-1015">Disulfide bond</keyword>
<dbReference type="Gene3D" id="2.60.40.10">
    <property type="entry name" value="Immunoglobulins"/>
    <property type="match status" value="3"/>
</dbReference>
<dbReference type="GO" id="GO:0050839">
    <property type="term" value="F:cell adhesion molecule binding"/>
    <property type="evidence" value="ECO:0007669"/>
    <property type="project" value="TreeGrafter"/>
</dbReference>
<evidence type="ECO:0000313" key="7">
    <source>
        <dbReference type="EnsemblMetazoa" id="AEPI002122-PA"/>
    </source>
</evidence>
<dbReference type="Pfam" id="PF13927">
    <property type="entry name" value="Ig_3"/>
    <property type="match status" value="1"/>
</dbReference>
<dbReference type="PANTHER" id="PTHR11640">
    <property type="entry name" value="NEPHRIN"/>
    <property type="match status" value="1"/>
</dbReference>
<evidence type="ECO:0000259" key="6">
    <source>
        <dbReference type="PROSITE" id="PS50835"/>
    </source>
</evidence>
<dbReference type="InterPro" id="IPR013783">
    <property type="entry name" value="Ig-like_fold"/>
</dbReference>
<dbReference type="InterPro" id="IPR003599">
    <property type="entry name" value="Ig_sub"/>
</dbReference>
<dbReference type="SMART" id="SM00409">
    <property type="entry name" value="IG"/>
    <property type="match status" value="2"/>
</dbReference>
<evidence type="ECO:0000256" key="1">
    <source>
        <dbReference type="ARBA" id="ARBA00004479"/>
    </source>
</evidence>
<dbReference type="GO" id="GO:0005886">
    <property type="term" value="C:plasma membrane"/>
    <property type="evidence" value="ECO:0007669"/>
    <property type="project" value="TreeGrafter"/>
</dbReference>
<evidence type="ECO:0000256" key="5">
    <source>
        <dbReference type="ARBA" id="ARBA00023319"/>
    </source>
</evidence>
<dbReference type="Proteomes" id="UP000075885">
    <property type="component" value="Unassembled WGS sequence"/>
</dbReference>
<dbReference type="STRING" id="199890.A0A182P5D2"/>
<feature type="domain" description="Ig-like" evidence="6">
    <location>
        <begin position="137"/>
        <end position="222"/>
    </location>
</feature>
<dbReference type="GO" id="GO:0098609">
    <property type="term" value="P:cell-cell adhesion"/>
    <property type="evidence" value="ECO:0007669"/>
    <property type="project" value="TreeGrafter"/>
</dbReference>
<evidence type="ECO:0000256" key="3">
    <source>
        <dbReference type="ARBA" id="ARBA00023157"/>
    </source>
</evidence>
<dbReference type="Pfam" id="PF08205">
    <property type="entry name" value="C2-set_2"/>
    <property type="match status" value="1"/>
</dbReference>
<dbReference type="InterPro" id="IPR013162">
    <property type="entry name" value="CD80_C2-set"/>
</dbReference>
<feature type="domain" description="Ig-like" evidence="6">
    <location>
        <begin position="13"/>
        <end position="54"/>
    </location>
</feature>
<keyword evidence="8" id="KW-1185">Reference proteome</keyword>
<dbReference type="SMART" id="SM00408">
    <property type="entry name" value="IGc2"/>
    <property type="match status" value="2"/>
</dbReference>
<dbReference type="GO" id="GO:0005911">
    <property type="term" value="C:cell-cell junction"/>
    <property type="evidence" value="ECO:0007669"/>
    <property type="project" value="TreeGrafter"/>
</dbReference>
<protein>
    <recommendedName>
        <fullName evidence="6">Ig-like domain-containing protein</fullName>
    </recommendedName>
</protein>
<dbReference type="InterPro" id="IPR051275">
    <property type="entry name" value="Cell_adhesion_signaling"/>
</dbReference>
<dbReference type="PANTHER" id="PTHR11640:SF155">
    <property type="entry name" value="IG-LIKE DOMAIN-CONTAINING PROTEIN"/>
    <property type="match status" value="1"/>
</dbReference>
<reference evidence="7" key="2">
    <citation type="submission" date="2020-05" db="UniProtKB">
        <authorList>
            <consortium name="EnsemblMetazoa"/>
        </authorList>
    </citation>
    <scope>IDENTIFICATION</scope>
    <source>
        <strain evidence="7">Epiroticus2</strain>
    </source>
</reference>
<proteinExistence type="predicted"/>